<proteinExistence type="predicted"/>
<dbReference type="InterPro" id="IPR050491">
    <property type="entry name" value="AmpC-like"/>
</dbReference>
<dbReference type="InterPro" id="IPR001466">
    <property type="entry name" value="Beta-lactam-related"/>
</dbReference>
<evidence type="ECO:0000313" key="3">
    <source>
        <dbReference type="EMBL" id="MBO9151645.1"/>
    </source>
</evidence>
<dbReference type="EMBL" id="JAGHKP010000001">
    <property type="protein sequence ID" value="MBO9151645.1"/>
    <property type="molecule type" value="Genomic_DNA"/>
</dbReference>
<dbReference type="Proteomes" id="UP000679126">
    <property type="component" value="Unassembled WGS sequence"/>
</dbReference>
<feature type="chain" id="PRO_5045995525" evidence="1">
    <location>
        <begin position="22"/>
        <end position="378"/>
    </location>
</feature>
<feature type="domain" description="Beta-lactamase-related" evidence="2">
    <location>
        <begin position="35"/>
        <end position="333"/>
    </location>
</feature>
<dbReference type="SUPFAM" id="SSF56601">
    <property type="entry name" value="beta-lactamase/transpeptidase-like"/>
    <property type="match status" value="1"/>
</dbReference>
<dbReference type="RefSeq" id="WP_209144044.1">
    <property type="nucleotide sequence ID" value="NZ_JAGHKP010000001.1"/>
</dbReference>
<evidence type="ECO:0000313" key="4">
    <source>
        <dbReference type="Proteomes" id="UP000679126"/>
    </source>
</evidence>
<dbReference type="Gene3D" id="3.40.710.10">
    <property type="entry name" value="DD-peptidase/beta-lactamase superfamily"/>
    <property type="match status" value="2"/>
</dbReference>
<dbReference type="InterPro" id="IPR012338">
    <property type="entry name" value="Beta-lactam/transpept-like"/>
</dbReference>
<dbReference type="PANTHER" id="PTHR46825">
    <property type="entry name" value="D-ALANYL-D-ALANINE-CARBOXYPEPTIDASE/ENDOPEPTIDASE AMPH"/>
    <property type="match status" value="1"/>
</dbReference>
<dbReference type="PANTHER" id="PTHR46825:SF9">
    <property type="entry name" value="BETA-LACTAMASE-RELATED DOMAIN-CONTAINING PROTEIN"/>
    <property type="match status" value="1"/>
</dbReference>
<evidence type="ECO:0000256" key="1">
    <source>
        <dbReference type="SAM" id="SignalP"/>
    </source>
</evidence>
<comment type="caution">
    <text evidence="3">The sequence shown here is derived from an EMBL/GenBank/DDBJ whole genome shotgun (WGS) entry which is preliminary data.</text>
</comment>
<organism evidence="3 4">
    <name type="scientific">Chitinophaga chungangae</name>
    <dbReference type="NCBI Taxonomy" id="2821488"/>
    <lineage>
        <taxon>Bacteria</taxon>
        <taxon>Pseudomonadati</taxon>
        <taxon>Bacteroidota</taxon>
        <taxon>Chitinophagia</taxon>
        <taxon>Chitinophagales</taxon>
        <taxon>Chitinophagaceae</taxon>
        <taxon>Chitinophaga</taxon>
    </lineage>
</organism>
<evidence type="ECO:0000259" key="2">
    <source>
        <dbReference type="Pfam" id="PF00144"/>
    </source>
</evidence>
<dbReference type="Pfam" id="PF00144">
    <property type="entry name" value="Beta-lactamase"/>
    <property type="match status" value="1"/>
</dbReference>
<keyword evidence="4" id="KW-1185">Reference proteome</keyword>
<keyword evidence="1" id="KW-0732">Signal</keyword>
<name>A0ABS3YAZ1_9BACT</name>
<protein>
    <submittedName>
        <fullName evidence="3">Beta-lactamase family protein</fullName>
    </submittedName>
</protein>
<feature type="signal peptide" evidence="1">
    <location>
        <begin position="1"/>
        <end position="21"/>
    </location>
</feature>
<gene>
    <name evidence="3" type="ORF">J7I43_05465</name>
</gene>
<reference evidence="4" key="1">
    <citation type="submission" date="2021-03" db="EMBL/GenBank/DDBJ databases">
        <title>Assistant Professor.</title>
        <authorList>
            <person name="Huq M.A."/>
        </authorList>
    </citation>
    <scope>NUCLEOTIDE SEQUENCE [LARGE SCALE GENOMIC DNA]</scope>
    <source>
        <strain evidence="4">MAH-28</strain>
    </source>
</reference>
<sequence length="378" mass="43030">MFYRSSALFALFLLSVSTLRAQSSRWDSANFRSFETKLESLREKYHIPGISVGVMHGKTLVWAKGFGYADLENKVVPDENTVYQVASITKTFGSIILLQQIEAGKAQLGDPISKYGINLGARWGSDPRIKIKHLFTHTAMGNVWNAYKPGYAFRYNGSWYHQLDAVIRKASGSTFGQLVTDTIIRPLGLMRTAPSTGDSASFALSGFDRDTYLSWTAKPYDWNKKKKRLDTVKNFRYGFGPAAGLMSTVADLAVYSAAIDEKRFLRPETWEQAWTPFVTERGKKVQYGLGWFVTRYKGVKMIWHTGWWMGYSALFLKVPEKDITFIILANSQDVSRPFYHIVQPIPGFFGMHNPFHRNLKNKVQASKFAKAFLDHFME</sequence>
<accession>A0ABS3YAZ1</accession>